<keyword evidence="1" id="KW-0805">Transcription regulation</keyword>
<keyword evidence="2" id="KW-0238">DNA-binding</keyword>
<feature type="domain" description="HTH arsR-type" evidence="4">
    <location>
        <begin position="1"/>
        <end position="89"/>
    </location>
</feature>
<comment type="caution">
    <text evidence="5">The sequence shown here is derived from an EMBL/GenBank/DDBJ whole genome shotgun (WGS) entry which is preliminary data.</text>
</comment>
<evidence type="ECO:0000259" key="4">
    <source>
        <dbReference type="PROSITE" id="PS50987"/>
    </source>
</evidence>
<keyword evidence="3" id="KW-0804">Transcription</keyword>
<dbReference type="InterPro" id="IPR036388">
    <property type="entry name" value="WH-like_DNA-bd_sf"/>
</dbReference>
<reference evidence="5" key="1">
    <citation type="submission" date="2020-07" db="EMBL/GenBank/DDBJ databases">
        <title>Huge and variable diversity of episymbiotic CPR bacteria and DPANN archaea in groundwater ecosystems.</title>
        <authorList>
            <person name="He C.Y."/>
            <person name="Keren R."/>
            <person name="Whittaker M."/>
            <person name="Farag I.F."/>
            <person name="Doudna J."/>
            <person name="Cate J.H.D."/>
            <person name="Banfield J.F."/>
        </authorList>
    </citation>
    <scope>NUCLEOTIDE SEQUENCE</scope>
    <source>
        <strain evidence="5">NC_groundwater_972_Pr1_S-0.2um_49_27</strain>
    </source>
</reference>
<dbReference type="Pfam" id="PF01022">
    <property type="entry name" value="HTH_5"/>
    <property type="match status" value="1"/>
</dbReference>
<dbReference type="Gene3D" id="1.10.10.10">
    <property type="entry name" value="Winged helix-like DNA-binding domain superfamily/Winged helix DNA-binding domain"/>
    <property type="match status" value="1"/>
</dbReference>
<sequence length="89" mass="10296">MRSFKQLEKIAKGFSNHRRIQILDLLQKYPELSVADIAEALGVNFKTISEHIRRLAEAGLVLKRYEAQTVRHKLTPRGIGILKFLRILE</sequence>
<dbReference type="PANTHER" id="PTHR43132:SF2">
    <property type="entry name" value="ARSENICAL RESISTANCE OPERON REPRESSOR ARSR-RELATED"/>
    <property type="match status" value="1"/>
</dbReference>
<evidence type="ECO:0000256" key="1">
    <source>
        <dbReference type="ARBA" id="ARBA00023015"/>
    </source>
</evidence>
<protein>
    <submittedName>
        <fullName evidence="5">Winged helix-turn-helix transcriptional regulator</fullName>
    </submittedName>
</protein>
<dbReference type="PROSITE" id="PS50987">
    <property type="entry name" value="HTH_ARSR_2"/>
    <property type="match status" value="1"/>
</dbReference>
<dbReference type="CDD" id="cd00090">
    <property type="entry name" value="HTH_ARSR"/>
    <property type="match status" value="1"/>
</dbReference>
<dbReference type="InterPro" id="IPR001845">
    <property type="entry name" value="HTH_ArsR_DNA-bd_dom"/>
</dbReference>
<gene>
    <name evidence="5" type="ORF">HY220_03300</name>
</gene>
<evidence type="ECO:0000313" key="5">
    <source>
        <dbReference type="EMBL" id="MBI3627740.1"/>
    </source>
</evidence>
<dbReference type="SUPFAM" id="SSF46785">
    <property type="entry name" value="Winged helix' DNA-binding domain"/>
    <property type="match status" value="1"/>
</dbReference>
<dbReference type="InterPro" id="IPR011991">
    <property type="entry name" value="ArsR-like_HTH"/>
</dbReference>
<evidence type="ECO:0000256" key="2">
    <source>
        <dbReference type="ARBA" id="ARBA00023125"/>
    </source>
</evidence>
<dbReference type="AlphaFoldDB" id="A0A9D6LU85"/>
<dbReference type="SMART" id="SM00418">
    <property type="entry name" value="HTH_ARSR"/>
    <property type="match status" value="1"/>
</dbReference>
<dbReference type="GO" id="GO:0003700">
    <property type="term" value="F:DNA-binding transcription factor activity"/>
    <property type="evidence" value="ECO:0007669"/>
    <property type="project" value="InterPro"/>
</dbReference>
<dbReference type="NCBIfam" id="NF033788">
    <property type="entry name" value="HTH_metalloreg"/>
    <property type="match status" value="1"/>
</dbReference>
<evidence type="ECO:0000256" key="3">
    <source>
        <dbReference type="ARBA" id="ARBA00023163"/>
    </source>
</evidence>
<dbReference type="PANTHER" id="PTHR43132">
    <property type="entry name" value="ARSENICAL RESISTANCE OPERON REPRESSOR ARSR-RELATED"/>
    <property type="match status" value="1"/>
</dbReference>
<name>A0A9D6LU85_9BACT</name>
<dbReference type="Proteomes" id="UP000808388">
    <property type="component" value="Unassembled WGS sequence"/>
</dbReference>
<dbReference type="GO" id="GO:0003677">
    <property type="term" value="F:DNA binding"/>
    <property type="evidence" value="ECO:0007669"/>
    <property type="project" value="UniProtKB-KW"/>
</dbReference>
<dbReference type="EMBL" id="JACQCQ010000012">
    <property type="protein sequence ID" value="MBI3627740.1"/>
    <property type="molecule type" value="Genomic_DNA"/>
</dbReference>
<organism evidence="5 6">
    <name type="scientific">Candidatus Sungiibacteriota bacterium</name>
    <dbReference type="NCBI Taxonomy" id="2750080"/>
    <lineage>
        <taxon>Bacteria</taxon>
        <taxon>Candidatus Sungiibacteriota</taxon>
    </lineage>
</organism>
<accession>A0A9D6LU85</accession>
<evidence type="ECO:0000313" key="6">
    <source>
        <dbReference type="Proteomes" id="UP000808388"/>
    </source>
</evidence>
<dbReference type="InterPro" id="IPR036390">
    <property type="entry name" value="WH_DNA-bd_sf"/>
</dbReference>
<proteinExistence type="predicted"/>
<dbReference type="InterPro" id="IPR051011">
    <property type="entry name" value="Metal_resp_trans_reg"/>
</dbReference>
<dbReference type="PRINTS" id="PR00778">
    <property type="entry name" value="HTHARSR"/>
</dbReference>